<name>A0A0F7V414_TOXGV</name>
<proteinExistence type="predicted"/>
<organism evidence="1">
    <name type="scientific">Toxoplasma gondii (strain ATCC 50861 / VEG)</name>
    <dbReference type="NCBI Taxonomy" id="432359"/>
    <lineage>
        <taxon>Eukaryota</taxon>
        <taxon>Sar</taxon>
        <taxon>Alveolata</taxon>
        <taxon>Apicomplexa</taxon>
        <taxon>Conoidasida</taxon>
        <taxon>Coccidia</taxon>
        <taxon>Eucoccidiorida</taxon>
        <taxon>Eimeriorina</taxon>
        <taxon>Sarcocystidae</taxon>
        <taxon>Toxoplasma</taxon>
    </lineage>
</organism>
<accession>A0A0F7V414</accession>
<gene>
    <name evidence="1" type="ORF">BN1205_093450</name>
</gene>
<dbReference type="InterPro" id="IPR036755">
    <property type="entry name" value="SRS_dom_sf"/>
</dbReference>
<dbReference type="EMBL" id="LN714501">
    <property type="protein sequence ID" value="CEL77251.1"/>
    <property type="molecule type" value="Genomic_DNA"/>
</dbReference>
<protein>
    <submittedName>
        <fullName evidence="1">SRS55C</fullName>
    </submittedName>
</protein>
<sequence>MNVDLLLSSRNTVALKNLKRFLIPCCRNVCCSLRLSCSGILFCFPLIHTSRCCEFGYDSSSDIPDYVAFVSTALLTEECGDKDVSVTLDANRSEVAFRRANTSLLQTNFEKTFKEHTCSGDEVDLADLPLCASLVEGKSAASAVAATSSLLAGDVPAYTFHVTENPTTEKQLCYKCTVGTVDPARGPQPSKGCKVLITVSPP</sequence>
<dbReference type="AlphaFoldDB" id="A0A0F7V414"/>
<evidence type="ECO:0000313" key="1">
    <source>
        <dbReference type="EMBL" id="CEL77251.1"/>
    </source>
</evidence>
<dbReference type="Gene3D" id="2.60.40.1320">
    <property type="entry name" value="SRS domain"/>
    <property type="match status" value="1"/>
</dbReference>
<reference evidence="1" key="1">
    <citation type="journal article" date="2015" name="PLoS ONE">
        <title>Comprehensive Evaluation of Toxoplasma gondii VEG and Neospora caninum LIV Genomes with Tachyzoite Stage Transcriptome and Proteome Defines Novel Transcript Features.</title>
        <authorList>
            <person name="Ramaprasad A."/>
            <person name="Mourier T."/>
            <person name="Naeem R."/>
            <person name="Malas T.B."/>
            <person name="Moussa E."/>
            <person name="Panigrahi A."/>
            <person name="Vermont S.J."/>
            <person name="Otto T.D."/>
            <person name="Wastling J."/>
            <person name="Pain A."/>
        </authorList>
    </citation>
    <scope>NUCLEOTIDE SEQUENCE</scope>
    <source>
        <strain evidence="1">VEG</strain>
    </source>
</reference>